<dbReference type="AlphaFoldDB" id="A0A443S2D5"/>
<dbReference type="SMART" id="SM00386">
    <property type="entry name" value="HAT"/>
    <property type="match status" value="9"/>
</dbReference>
<accession>A0A443S2D5</accession>
<dbReference type="PANTHER" id="PTHR19980:SF0">
    <property type="entry name" value="CLEAVAGE STIMULATION FACTOR SUBUNIT 3"/>
    <property type="match status" value="1"/>
</dbReference>
<evidence type="ECO:0000256" key="2">
    <source>
        <dbReference type="ARBA" id="ARBA00022737"/>
    </source>
</evidence>
<dbReference type="OrthoDB" id="26282at2759"/>
<keyword evidence="3" id="KW-0539">Nucleus</keyword>
<keyword evidence="4" id="KW-0472">Membrane</keyword>
<dbReference type="InterPro" id="IPR011990">
    <property type="entry name" value="TPR-like_helical_dom_sf"/>
</dbReference>
<evidence type="ECO:0000256" key="3">
    <source>
        <dbReference type="ARBA" id="ARBA00023242"/>
    </source>
</evidence>
<keyword evidence="7" id="KW-1185">Reference proteome</keyword>
<dbReference type="GO" id="GO:0031124">
    <property type="term" value="P:mRNA 3'-end processing"/>
    <property type="evidence" value="ECO:0007669"/>
    <property type="project" value="InterPro"/>
</dbReference>
<sequence length="487" mass="57288">MADQKLKENPYDVEAWNVLIKEYQSKNIDDARQFYEKLVAQFPFTGRYWKIYIEHEMKTKNYDKVEKVHEHVLTVHLIVNTFGFFVLNMYFYFVLQLFQRCLIKVLHIELWRCYLNYVKVNEILLLLKQINFASINLFTCLINRSLFLFFLCPLSHVCSQEAKGGLSSFSEKMAQAYDFALDKIGSDIHSYPIWNDYVMFLKNVDAVGSFAENQKITAVRRCYQRGVVNPMINIENFWKDYISYEQGINQIIAEKMIADRSRDYMNARRVAKEYEAVTKGLNRNAPSLPPSSRPEDLKQVSLWKKYIAWEKSNPLRTEDEAIIVKRVTFGYEQCLLCLGHYPDVWYEFCAYLEENSRLMNEKGDINQCKALQEEVTGVYERATSTLLKHSILIHFAFADFEESRNRKEKVAEIYNKLLDAKDSNIDPTLVYIQYMKFARRSEGIKAARNVFKRAREDPRSGSQIYTCSALMEYNCSKDTNVTCKIFE</sequence>
<dbReference type="EMBL" id="NCKV01011399">
    <property type="protein sequence ID" value="RWS21643.1"/>
    <property type="molecule type" value="Genomic_DNA"/>
</dbReference>
<dbReference type="InterPro" id="IPR045243">
    <property type="entry name" value="Rna14-like"/>
</dbReference>
<protein>
    <submittedName>
        <fullName evidence="6">Cleavage stimulation factor subunit 3-like protein</fullName>
    </submittedName>
</protein>
<proteinExistence type="predicted"/>
<dbReference type="GO" id="GO:0003729">
    <property type="term" value="F:mRNA binding"/>
    <property type="evidence" value="ECO:0007669"/>
    <property type="project" value="TreeGrafter"/>
</dbReference>
<keyword evidence="4" id="KW-0812">Transmembrane</keyword>
<comment type="subcellular location">
    <subcellularLocation>
        <location evidence="1">Nucleus</location>
    </subcellularLocation>
</comment>
<evidence type="ECO:0000259" key="5">
    <source>
        <dbReference type="Pfam" id="PF05843"/>
    </source>
</evidence>
<reference evidence="6 7" key="1">
    <citation type="journal article" date="2018" name="Gigascience">
        <title>Genomes of trombidid mites reveal novel predicted allergens and laterally-transferred genes associated with secondary metabolism.</title>
        <authorList>
            <person name="Dong X."/>
            <person name="Chaisiri K."/>
            <person name="Xia D."/>
            <person name="Armstrong S.D."/>
            <person name="Fang Y."/>
            <person name="Donnelly M.J."/>
            <person name="Kadowaki T."/>
            <person name="McGarry J.W."/>
            <person name="Darby A.C."/>
            <person name="Makepeace B.L."/>
        </authorList>
    </citation>
    <scope>NUCLEOTIDE SEQUENCE [LARGE SCALE GENOMIC DNA]</scope>
    <source>
        <strain evidence="6">UoL-UT</strain>
    </source>
</reference>
<dbReference type="VEuPathDB" id="VectorBase:LDEU010397"/>
<comment type="caution">
    <text evidence="6">The sequence shown here is derived from an EMBL/GenBank/DDBJ whole genome shotgun (WGS) entry which is preliminary data.</text>
</comment>
<keyword evidence="4" id="KW-1133">Transmembrane helix</keyword>
<feature type="non-terminal residue" evidence="6">
    <location>
        <position position="487"/>
    </location>
</feature>
<feature type="domain" description="Suppressor of forked" evidence="5">
    <location>
        <begin position="94"/>
        <end position="121"/>
    </location>
</feature>
<dbReference type="PANTHER" id="PTHR19980">
    <property type="entry name" value="RNA CLEAVAGE STIMULATION FACTOR"/>
    <property type="match status" value="1"/>
</dbReference>
<feature type="domain" description="Suppressor of forked" evidence="5">
    <location>
        <begin position="138"/>
        <end position="487"/>
    </location>
</feature>
<evidence type="ECO:0000256" key="4">
    <source>
        <dbReference type="SAM" id="Phobius"/>
    </source>
</evidence>
<name>A0A443S2D5_9ACAR</name>
<feature type="domain" description="Suppressor of forked" evidence="5">
    <location>
        <begin position="2"/>
        <end position="75"/>
    </location>
</feature>
<dbReference type="Proteomes" id="UP000288716">
    <property type="component" value="Unassembled WGS sequence"/>
</dbReference>
<dbReference type="STRING" id="299467.A0A443S2D5"/>
<dbReference type="InterPro" id="IPR003107">
    <property type="entry name" value="HAT"/>
</dbReference>
<organism evidence="6 7">
    <name type="scientific">Leptotrombidium deliense</name>
    <dbReference type="NCBI Taxonomy" id="299467"/>
    <lineage>
        <taxon>Eukaryota</taxon>
        <taxon>Metazoa</taxon>
        <taxon>Ecdysozoa</taxon>
        <taxon>Arthropoda</taxon>
        <taxon>Chelicerata</taxon>
        <taxon>Arachnida</taxon>
        <taxon>Acari</taxon>
        <taxon>Acariformes</taxon>
        <taxon>Trombidiformes</taxon>
        <taxon>Prostigmata</taxon>
        <taxon>Anystina</taxon>
        <taxon>Parasitengona</taxon>
        <taxon>Trombiculoidea</taxon>
        <taxon>Trombiculidae</taxon>
        <taxon>Leptotrombidium</taxon>
    </lineage>
</organism>
<gene>
    <name evidence="6" type="ORF">B4U80_09531</name>
</gene>
<dbReference type="GO" id="GO:0005634">
    <property type="term" value="C:nucleus"/>
    <property type="evidence" value="ECO:0007669"/>
    <property type="project" value="UniProtKB-SubCell"/>
</dbReference>
<evidence type="ECO:0000313" key="6">
    <source>
        <dbReference type="EMBL" id="RWS21643.1"/>
    </source>
</evidence>
<keyword evidence="2" id="KW-0677">Repeat</keyword>
<evidence type="ECO:0000256" key="1">
    <source>
        <dbReference type="ARBA" id="ARBA00004123"/>
    </source>
</evidence>
<dbReference type="InterPro" id="IPR008847">
    <property type="entry name" value="Suf"/>
</dbReference>
<feature type="transmembrane region" description="Helical" evidence="4">
    <location>
        <begin position="73"/>
        <end position="95"/>
    </location>
</feature>
<dbReference type="SUPFAM" id="SSF48452">
    <property type="entry name" value="TPR-like"/>
    <property type="match status" value="2"/>
</dbReference>
<evidence type="ECO:0000313" key="7">
    <source>
        <dbReference type="Proteomes" id="UP000288716"/>
    </source>
</evidence>
<dbReference type="Gene3D" id="1.25.40.1040">
    <property type="match status" value="2"/>
</dbReference>
<dbReference type="Pfam" id="PF05843">
    <property type="entry name" value="Suf"/>
    <property type="match status" value="3"/>
</dbReference>